<organism evidence="2 3">
    <name type="scientific">Leisingera daeponensis</name>
    <dbReference type="NCBI Taxonomy" id="405746"/>
    <lineage>
        <taxon>Bacteria</taxon>
        <taxon>Pseudomonadati</taxon>
        <taxon>Pseudomonadota</taxon>
        <taxon>Alphaproteobacteria</taxon>
        <taxon>Rhodobacterales</taxon>
        <taxon>Roseobacteraceae</taxon>
        <taxon>Leisingera</taxon>
    </lineage>
</organism>
<keyword evidence="3" id="KW-1185">Reference proteome</keyword>
<dbReference type="EMBL" id="JAHVJA010000016">
    <property type="protein sequence ID" value="MBY6142013.1"/>
    <property type="molecule type" value="Genomic_DNA"/>
</dbReference>
<reference evidence="2 3" key="1">
    <citation type="submission" date="2021-06" db="EMBL/GenBank/DDBJ databases">
        <title>50 bacteria genomes isolated from Dapeng, Shenzhen, China.</title>
        <authorList>
            <person name="Zheng W."/>
            <person name="Yu S."/>
            <person name="Huang Y."/>
        </authorList>
    </citation>
    <scope>NUCLEOTIDE SEQUENCE [LARGE SCALE GENOMIC DNA]</scope>
    <source>
        <strain evidence="2 3">DP1N14-2</strain>
    </source>
</reference>
<sequence length="285" mass="31248">MRDLQESLNALGYDAGPADGIFGLRTSQALNAYRSVKGVPSSGYPLSTEVEAIVRAAREADGSMSGPATVAAVAVVIHEAAPVPTRVFAGPGQFPPSRFRGYGFLAFPALASEFDYDRHMKLCQAYVNSLPATSSVRQQREDQFVTVWPVKDKKLASSLNGKFLRLETSAKCSKAIDDYDDGQAREVLSNVRAAQNVTLDGRGPYLFGWIPADEYGQKGKLILMLDLSRVTTYEQALVQLQSWQQKIATNPELLRDGLSIENMRRTIRDWSDQHGQAFLMLIGAG</sequence>
<dbReference type="InterPro" id="IPR036366">
    <property type="entry name" value="PGBDSf"/>
</dbReference>
<proteinExistence type="predicted"/>
<feature type="domain" description="Peptidoglycan binding-like" evidence="1">
    <location>
        <begin position="2"/>
        <end position="44"/>
    </location>
</feature>
<dbReference type="Pfam" id="PF01471">
    <property type="entry name" value="PG_binding_1"/>
    <property type="match status" value="1"/>
</dbReference>
<comment type="caution">
    <text evidence="2">The sequence shown here is derived from an EMBL/GenBank/DDBJ whole genome shotgun (WGS) entry which is preliminary data.</text>
</comment>
<protein>
    <submittedName>
        <fullName evidence="2">Peptidoglycan-binding protein</fullName>
    </submittedName>
</protein>
<evidence type="ECO:0000313" key="3">
    <source>
        <dbReference type="Proteomes" id="UP000766629"/>
    </source>
</evidence>
<dbReference type="Gene3D" id="1.10.101.10">
    <property type="entry name" value="PGBD-like superfamily/PGBD"/>
    <property type="match status" value="1"/>
</dbReference>
<name>A0ABS7NLC6_9RHOB</name>
<accession>A0ABS7NLC6</accession>
<gene>
    <name evidence="2" type="ORF">KUV26_21480</name>
</gene>
<dbReference type="Proteomes" id="UP000766629">
    <property type="component" value="Unassembled WGS sequence"/>
</dbReference>
<evidence type="ECO:0000313" key="2">
    <source>
        <dbReference type="EMBL" id="MBY6142013.1"/>
    </source>
</evidence>
<dbReference type="SUPFAM" id="SSF47090">
    <property type="entry name" value="PGBD-like"/>
    <property type="match status" value="1"/>
</dbReference>
<dbReference type="InterPro" id="IPR036365">
    <property type="entry name" value="PGBD-like_sf"/>
</dbReference>
<evidence type="ECO:0000259" key="1">
    <source>
        <dbReference type="Pfam" id="PF01471"/>
    </source>
</evidence>
<dbReference type="InterPro" id="IPR002477">
    <property type="entry name" value="Peptidoglycan-bd-like"/>
</dbReference>